<organism evidence="1 2">
    <name type="scientific">Luedemannella helvata</name>
    <dbReference type="NCBI Taxonomy" id="349315"/>
    <lineage>
        <taxon>Bacteria</taxon>
        <taxon>Bacillati</taxon>
        <taxon>Actinomycetota</taxon>
        <taxon>Actinomycetes</taxon>
        <taxon>Micromonosporales</taxon>
        <taxon>Micromonosporaceae</taxon>
        <taxon>Luedemannella</taxon>
    </lineage>
</organism>
<name>A0ABN2KN78_9ACTN</name>
<reference evidence="1 2" key="1">
    <citation type="journal article" date="2019" name="Int. J. Syst. Evol. Microbiol.">
        <title>The Global Catalogue of Microorganisms (GCM) 10K type strain sequencing project: providing services to taxonomists for standard genome sequencing and annotation.</title>
        <authorList>
            <consortium name="The Broad Institute Genomics Platform"/>
            <consortium name="The Broad Institute Genome Sequencing Center for Infectious Disease"/>
            <person name="Wu L."/>
            <person name="Ma J."/>
        </authorList>
    </citation>
    <scope>NUCLEOTIDE SEQUENCE [LARGE SCALE GENOMIC DNA]</scope>
    <source>
        <strain evidence="1 2">JCM 13249</strain>
    </source>
</reference>
<dbReference type="CDD" id="cd07064">
    <property type="entry name" value="AlkD_like_1"/>
    <property type="match status" value="1"/>
</dbReference>
<gene>
    <name evidence="1" type="ORF">GCM10009681_34830</name>
</gene>
<evidence type="ECO:0000313" key="2">
    <source>
        <dbReference type="Proteomes" id="UP001500655"/>
    </source>
</evidence>
<comment type="caution">
    <text evidence="1">The sequence shown here is derived from an EMBL/GenBank/DDBJ whole genome shotgun (WGS) entry which is preliminary data.</text>
</comment>
<dbReference type="Gene3D" id="1.20.1660.10">
    <property type="entry name" value="Hypothetical protein (EF3068)"/>
    <property type="match status" value="1"/>
</dbReference>
<keyword evidence="2" id="KW-1185">Reference proteome</keyword>
<dbReference type="Gene3D" id="1.25.40.290">
    <property type="entry name" value="ARM repeat domains"/>
    <property type="match status" value="1"/>
</dbReference>
<evidence type="ECO:0000313" key="1">
    <source>
        <dbReference type="EMBL" id="GAA1760663.1"/>
    </source>
</evidence>
<proteinExistence type="predicted"/>
<accession>A0ABN2KN78</accession>
<dbReference type="Pfam" id="PF08713">
    <property type="entry name" value="DNA_alkylation"/>
    <property type="match status" value="1"/>
</dbReference>
<protein>
    <submittedName>
        <fullName evidence="1">DNA alkylation repair protein</fullName>
    </submittedName>
</protein>
<dbReference type="PANTHER" id="PTHR34070">
    <property type="entry name" value="ARMADILLO-TYPE FOLD"/>
    <property type="match status" value="1"/>
</dbReference>
<dbReference type="InterPro" id="IPR014825">
    <property type="entry name" value="DNA_alkylation"/>
</dbReference>
<dbReference type="PANTHER" id="PTHR34070:SF1">
    <property type="entry name" value="DNA ALKYLATION REPAIR PROTEIN"/>
    <property type="match status" value="1"/>
</dbReference>
<sequence length="223" mass="25084">MAVHEAFLTRLTESFEAARDPDRAPAMRAYMRDQFPFLGIGAPAQQSLVRAALRDLPPPTEDDLTTVALACWARPEREYQYAACFVLRRHAKRCTAAFLPTARTLVTTKSWWDTVDALAAHTVGPLVAAHPELREVMDAWSADDNLWVVRTALLHQLRYGAATDARRLFAYCAAQAGHPDFFIRKAIGWALREYARTNPEAVRDFVARTPLSPLSIREALKHL</sequence>
<dbReference type="InterPro" id="IPR016024">
    <property type="entry name" value="ARM-type_fold"/>
</dbReference>
<dbReference type="EMBL" id="BAAALS010000016">
    <property type="protein sequence ID" value="GAA1760663.1"/>
    <property type="molecule type" value="Genomic_DNA"/>
</dbReference>
<dbReference type="Proteomes" id="UP001500655">
    <property type="component" value="Unassembled WGS sequence"/>
</dbReference>
<dbReference type="SUPFAM" id="SSF48371">
    <property type="entry name" value="ARM repeat"/>
    <property type="match status" value="1"/>
</dbReference>